<proteinExistence type="predicted"/>
<sequence>MSQTPGNVPSHLQGRFPVERIGIAIDPIAAELFKRYQSRVNVQFNRILEQELHYALNIE</sequence>
<keyword evidence="2" id="KW-1185">Reference proteome</keyword>
<reference evidence="1 2" key="1">
    <citation type="submission" date="2020-07" db="EMBL/GenBank/DDBJ databases">
        <title>Endozoicomonas sp. nov., isolated from sediment.</title>
        <authorList>
            <person name="Gu T."/>
        </authorList>
    </citation>
    <scope>NUCLEOTIDE SEQUENCE [LARGE SCALE GENOMIC DNA]</scope>
    <source>
        <strain evidence="1 2">SM1973</strain>
    </source>
</reference>
<protein>
    <submittedName>
        <fullName evidence="1">Uncharacterized protein</fullName>
    </submittedName>
</protein>
<gene>
    <name evidence="1" type="ORF">H0A36_30810</name>
</gene>
<dbReference type="Proteomes" id="UP000569732">
    <property type="component" value="Unassembled WGS sequence"/>
</dbReference>
<comment type="caution">
    <text evidence="1">The sequence shown here is derived from an EMBL/GenBank/DDBJ whole genome shotgun (WGS) entry which is preliminary data.</text>
</comment>
<evidence type="ECO:0000313" key="1">
    <source>
        <dbReference type="EMBL" id="NYZ70406.1"/>
    </source>
</evidence>
<accession>A0A853IR29</accession>
<organism evidence="1 2">
    <name type="scientific">Spartinivicinus marinus</name>
    <dbReference type="NCBI Taxonomy" id="2994442"/>
    <lineage>
        <taxon>Bacteria</taxon>
        <taxon>Pseudomonadati</taxon>
        <taxon>Pseudomonadota</taxon>
        <taxon>Gammaproteobacteria</taxon>
        <taxon>Oceanospirillales</taxon>
        <taxon>Zooshikellaceae</taxon>
        <taxon>Spartinivicinus</taxon>
    </lineage>
</organism>
<name>A0A853IR29_9GAMM</name>
<dbReference type="AlphaFoldDB" id="A0A853IR29"/>
<evidence type="ECO:0000313" key="2">
    <source>
        <dbReference type="Proteomes" id="UP000569732"/>
    </source>
</evidence>
<dbReference type="EMBL" id="JACCKB010000478">
    <property type="protein sequence ID" value="NYZ70406.1"/>
    <property type="molecule type" value="Genomic_DNA"/>
</dbReference>